<dbReference type="InterPro" id="IPR029479">
    <property type="entry name" value="Nitroreductase"/>
</dbReference>
<name>A0A248VKU6_9BURK</name>
<organism evidence="2 3">
    <name type="scientific">Paraburkholderia aromaticivorans</name>
    <dbReference type="NCBI Taxonomy" id="2026199"/>
    <lineage>
        <taxon>Bacteria</taxon>
        <taxon>Pseudomonadati</taxon>
        <taxon>Pseudomonadota</taxon>
        <taxon>Betaproteobacteria</taxon>
        <taxon>Burkholderiales</taxon>
        <taxon>Burkholderiaceae</taxon>
        <taxon>Paraburkholderia</taxon>
    </lineage>
</organism>
<dbReference type="InterPro" id="IPR052544">
    <property type="entry name" value="Bacteriocin_Proc_Enz"/>
</dbReference>
<gene>
    <name evidence="2" type="ORF">CJU94_13290</name>
</gene>
<accession>A0A248VKU6</accession>
<dbReference type="Proteomes" id="UP000215158">
    <property type="component" value="Chromosome 1"/>
</dbReference>
<dbReference type="Gene3D" id="3.40.109.10">
    <property type="entry name" value="NADH Oxidase"/>
    <property type="match status" value="1"/>
</dbReference>
<dbReference type="AlphaFoldDB" id="A0A248VKU6"/>
<dbReference type="InterPro" id="IPR000415">
    <property type="entry name" value="Nitroreductase-like"/>
</dbReference>
<protein>
    <submittedName>
        <fullName evidence="2">Nitroreductase</fullName>
    </submittedName>
</protein>
<dbReference type="Pfam" id="PF00881">
    <property type="entry name" value="Nitroreductase"/>
    <property type="match status" value="1"/>
</dbReference>
<feature type="domain" description="Nitroreductase" evidence="1">
    <location>
        <begin position="47"/>
        <end position="215"/>
    </location>
</feature>
<dbReference type="RefSeq" id="WP_095419063.1">
    <property type="nucleotide sequence ID" value="NZ_CP022989.1"/>
</dbReference>
<dbReference type="SUPFAM" id="SSF55469">
    <property type="entry name" value="FMN-dependent nitroreductase-like"/>
    <property type="match status" value="1"/>
</dbReference>
<dbReference type="OrthoDB" id="9802775at2"/>
<proteinExistence type="predicted"/>
<dbReference type="PANTHER" id="PTHR43745:SF2">
    <property type="entry name" value="NITROREDUCTASE MJ1384-RELATED"/>
    <property type="match status" value="1"/>
</dbReference>
<keyword evidence="3" id="KW-1185">Reference proteome</keyword>
<evidence type="ECO:0000259" key="1">
    <source>
        <dbReference type="Pfam" id="PF00881"/>
    </source>
</evidence>
<dbReference type="PANTHER" id="PTHR43745">
    <property type="entry name" value="NITROREDUCTASE MJ1384-RELATED"/>
    <property type="match status" value="1"/>
</dbReference>
<sequence length="228" mass="24583">MKHFFRLGTATRDPARARPVTGQPVSRITLPPPVRSGGKPIMDAFSHRRTTRRFATTDLDEATLGQLLWAANGINRSGADDDSGRTAPSVLALHEIDVYAALPYGMYCYEPLQHCLDLVSAVDLRGLTGYQDFVGEAPLELVYVADLARMHDIAPSQREPFAYASAGAIVQNVYLFCAAAGLAVAARSWLNRSALGAEMHLSRDSLPVLAQTVGHFECSDSADGPDAP</sequence>
<dbReference type="KEGG" id="parb:CJU94_13290"/>
<dbReference type="GO" id="GO:0016491">
    <property type="term" value="F:oxidoreductase activity"/>
    <property type="evidence" value="ECO:0007669"/>
    <property type="project" value="InterPro"/>
</dbReference>
<evidence type="ECO:0000313" key="3">
    <source>
        <dbReference type="Proteomes" id="UP000215158"/>
    </source>
</evidence>
<reference evidence="2 3" key="1">
    <citation type="submission" date="2017-08" db="EMBL/GenBank/DDBJ databases">
        <title>Identification and genetic characteristics of simultaneous BTEX- and naphthalene-degrading Paraburkholderia sp. BN5 isolated from petroleum-contaminated soil.</title>
        <authorList>
            <person name="Lee Y."/>
            <person name="Jeon C.O."/>
        </authorList>
    </citation>
    <scope>NUCLEOTIDE SEQUENCE [LARGE SCALE GENOMIC DNA]</scope>
    <source>
        <strain evidence="2 3">BN5</strain>
    </source>
</reference>
<dbReference type="EMBL" id="CP022989">
    <property type="protein sequence ID" value="ASV99039.1"/>
    <property type="molecule type" value="Genomic_DNA"/>
</dbReference>
<evidence type="ECO:0000313" key="2">
    <source>
        <dbReference type="EMBL" id="ASV99039.1"/>
    </source>
</evidence>